<dbReference type="Proteomes" id="UP000006514">
    <property type="component" value="Unassembled WGS sequence"/>
</dbReference>
<proteinExistence type="predicted"/>
<protein>
    <recommendedName>
        <fullName evidence="1">F-box domain-containing protein</fullName>
    </recommendedName>
</protein>
<keyword evidence="3" id="KW-1185">Reference proteome</keyword>
<dbReference type="eggNOG" id="ENOG502RDZE">
    <property type="taxonomic scope" value="Eukaryota"/>
</dbReference>
<dbReference type="EMBL" id="JH687810">
    <property type="protein sequence ID" value="EJD39746.1"/>
    <property type="molecule type" value="Genomic_DNA"/>
</dbReference>
<dbReference type="PROSITE" id="PS50181">
    <property type="entry name" value="FBOX"/>
    <property type="match status" value="1"/>
</dbReference>
<sequence length="530" mass="58182">MLDFDESKLRAQVVYDYELLAQGITGADEMNRFVDAVVTTAVGTVREKLSELNQLSFMGRIPPEVLAACFTYLPLHTLIRTSHVCRSWRAAAVSYSSLWARITSSSPFGSLELLQMVLSRTGALPLDLKVDSQIDATPEAVFAAIAPFSRRLRYLAWYFDQPAEIPWEFVAPKMEHFCSHSTLTITERFLGGLEGRLRAMSLQCTHFPAICPPLATVSDLSVALTPFDDSPPSTLVNLFDLFPRLEVLQVEGIAFYASEKLPVGPSPTSLRELSLHSADWTYDLMPLCLAWDSGNLCHIALQQYPGALPDLERLARGTVRLAVQSAASQSKLMFEHSAAVSHSISISSVALSDTAALLARVQSSLNAVHTAMVSHVALEPLAGVLTALPMLEHLVLHIVPTGIVGSSNVKPHPHGFEWTPLACLADLSRAMRRLRSITLHVWCSVGWRARELASAPDAQGLISQLRALEGDLPPIEIQGFPAAEVASIDLTGLNARFDVTAKVGEISFHQHREARYPFQRWLDSDMDLLA</sequence>
<dbReference type="Pfam" id="PF12937">
    <property type="entry name" value="F-box-like"/>
    <property type="match status" value="1"/>
</dbReference>
<evidence type="ECO:0000313" key="3">
    <source>
        <dbReference type="Proteomes" id="UP000006514"/>
    </source>
</evidence>
<reference evidence="3" key="1">
    <citation type="journal article" date="2012" name="Science">
        <title>The Paleozoic origin of enzymatic lignin decomposition reconstructed from 31 fungal genomes.</title>
        <authorList>
            <person name="Floudas D."/>
            <person name="Binder M."/>
            <person name="Riley R."/>
            <person name="Barry K."/>
            <person name="Blanchette R.A."/>
            <person name="Henrissat B."/>
            <person name="Martinez A.T."/>
            <person name="Otillar R."/>
            <person name="Spatafora J.W."/>
            <person name="Yadav J.S."/>
            <person name="Aerts A."/>
            <person name="Benoit I."/>
            <person name="Boyd A."/>
            <person name="Carlson A."/>
            <person name="Copeland A."/>
            <person name="Coutinho P.M."/>
            <person name="de Vries R.P."/>
            <person name="Ferreira P."/>
            <person name="Findley K."/>
            <person name="Foster B."/>
            <person name="Gaskell J."/>
            <person name="Glotzer D."/>
            <person name="Gorecki P."/>
            <person name="Heitman J."/>
            <person name="Hesse C."/>
            <person name="Hori C."/>
            <person name="Igarashi K."/>
            <person name="Jurgens J.A."/>
            <person name="Kallen N."/>
            <person name="Kersten P."/>
            <person name="Kohler A."/>
            <person name="Kuees U."/>
            <person name="Kumar T.K.A."/>
            <person name="Kuo A."/>
            <person name="LaButti K."/>
            <person name="Larrondo L.F."/>
            <person name="Lindquist E."/>
            <person name="Ling A."/>
            <person name="Lombard V."/>
            <person name="Lucas S."/>
            <person name="Lundell T."/>
            <person name="Martin R."/>
            <person name="McLaughlin D.J."/>
            <person name="Morgenstern I."/>
            <person name="Morin E."/>
            <person name="Murat C."/>
            <person name="Nagy L.G."/>
            <person name="Nolan M."/>
            <person name="Ohm R.A."/>
            <person name="Patyshakuliyeva A."/>
            <person name="Rokas A."/>
            <person name="Ruiz-Duenas F.J."/>
            <person name="Sabat G."/>
            <person name="Salamov A."/>
            <person name="Samejima M."/>
            <person name="Schmutz J."/>
            <person name="Slot J.C."/>
            <person name="St John F."/>
            <person name="Stenlid J."/>
            <person name="Sun H."/>
            <person name="Sun S."/>
            <person name="Syed K."/>
            <person name="Tsang A."/>
            <person name="Wiebenga A."/>
            <person name="Young D."/>
            <person name="Pisabarro A."/>
            <person name="Eastwood D.C."/>
            <person name="Martin F."/>
            <person name="Cullen D."/>
            <person name="Grigoriev I.V."/>
            <person name="Hibbett D.S."/>
        </authorList>
    </citation>
    <scope>NUCLEOTIDE SEQUENCE [LARGE SCALE GENOMIC DNA]</scope>
    <source>
        <strain evidence="3">TFB10046</strain>
    </source>
</reference>
<dbReference type="SUPFAM" id="SSF81383">
    <property type="entry name" value="F-box domain"/>
    <property type="match status" value="1"/>
</dbReference>
<name>J0D1N3_AURST</name>
<dbReference type="KEGG" id="adl:AURDEDRAFT_187250"/>
<dbReference type="AlphaFoldDB" id="J0D1N3"/>
<organism evidence="2 3">
    <name type="scientific">Auricularia subglabra (strain TFB-10046 / SS5)</name>
    <name type="common">White-rot fungus</name>
    <name type="synonym">Auricularia delicata (strain TFB10046)</name>
    <dbReference type="NCBI Taxonomy" id="717982"/>
    <lineage>
        <taxon>Eukaryota</taxon>
        <taxon>Fungi</taxon>
        <taxon>Dikarya</taxon>
        <taxon>Basidiomycota</taxon>
        <taxon>Agaricomycotina</taxon>
        <taxon>Agaricomycetes</taxon>
        <taxon>Auriculariales</taxon>
        <taxon>Auriculariaceae</taxon>
        <taxon>Auricularia</taxon>
    </lineage>
</organism>
<gene>
    <name evidence="2" type="ORF">AURDEDRAFT_187250</name>
</gene>
<dbReference type="Gene3D" id="1.20.1280.50">
    <property type="match status" value="1"/>
</dbReference>
<dbReference type="InterPro" id="IPR036047">
    <property type="entry name" value="F-box-like_dom_sf"/>
</dbReference>
<evidence type="ECO:0000313" key="2">
    <source>
        <dbReference type="EMBL" id="EJD39746.1"/>
    </source>
</evidence>
<accession>J0D1N3</accession>
<dbReference type="SMART" id="SM00256">
    <property type="entry name" value="FBOX"/>
    <property type="match status" value="1"/>
</dbReference>
<dbReference type="InterPro" id="IPR001810">
    <property type="entry name" value="F-box_dom"/>
</dbReference>
<evidence type="ECO:0000259" key="1">
    <source>
        <dbReference type="PROSITE" id="PS50181"/>
    </source>
</evidence>
<dbReference type="InParanoid" id="J0D1N3"/>
<feature type="domain" description="F-box" evidence="1">
    <location>
        <begin position="55"/>
        <end position="102"/>
    </location>
</feature>
<dbReference type="OrthoDB" id="3046363at2759"/>